<dbReference type="RefSeq" id="XP_014679588.1">
    <property type="nucleotide sequence ID" value="XM_014824102.1"/>
</dbReference>
<accession>A0ABM1F567</accession>
<proteinExistence type="predicted"/>
<evidence type="ECO:0000256" key="1">
    <source>
        <dbReference type="SAM" id="MobiDB-lite"/>
    </source>
</evidence>
<protein>
    <submittedName>
        <fullName evidence="3">Uncharacterized protein LOC106819474</fullName>
    </submittedName>
</protein>
<evidence type="ECO:0000313" key="3">
    <source>
        <dbReference type="RefSeq" id="XP_014679588.1"/>
    </source>
</evidence>
<feature type="compositionally biased region" description="Polar residues" evidence="1">
    <location>
        <begin position="54"/>
        <end position="65"/>
    </location>
</feature>
<evidence type="ECO:0000313" key="2">
    <source>
        <dbReference type="Proteomes" id="UP000695022"/>
    </source>
</evidence>
<feature type="compositionally biased region" description="Polar residues" evidence="1">
    <location>
        <begin position="89"/>
        <end position="103"/>
    </location>
</feature>
<feature type="compositionally biased region" description="Low complexity" evidence="1">
    <location>
        <begin position="70"/>
        <end position="82"/>
    </location>
</feature>
<feature type="compositionally biased region" description="Basic and acidic residues" evidence="1">
    <location>
        <begin position="118"/>
        <end position="136"/>
    </location>
</feature>
<dbReference type="GeneID" id="106819474"/>
<sequence length="256" mass="28098">MVRYVEMLSSRKDRDTQALEEARKLLVANKVVLPPALQPGSDANNKSPVLRKTAFSSARNPSASSLDVKAQQQTTTTDATATVHAKRNAASNVKPSRFANLQSAPPRRPSIILAKTTKPPDKIRGTDRSPKHDDVSRPGSPESLTSDLIDPSTLFCSNDRAKNEAFLRGFEEGIKIRVENELANIRDTQHTVHEVIDQLREKESDSEDEICNLARQQRAAGQWIRASAEDNPTLDMTLCGHGETASHVKRAAVGDT</sequence>
<dbReference type="Proteomes" id="UP000695022">
    <property type="component" value="Unplaced"/>
</dbReference>
<gene>
    <name evidence="3" type="primary">LOC106819474</name>
</gene>
<feature type="region of interest" description="Disordered" evidence="1">
    <location>
        <begin position="33"/>
        <end position="148"/>
    </location>
</feature>
<organism evidence="2 3">
    <name type="scientific">Priapulus caudatus</name>
    <name type="common">Priapulid worm</name>
    <dbReference type="NCBI Taxonomy" id="37621"/>
    <lineage>
        <taxon>Eukaryota</taxon>
        <taxon>Metazoa</taxon>
        <taxon>Ecdysozoa</taxon>
        <taxon>Scalidophora</taxon>
        <taxon>Priapulida</taxon>
        <taxon>Priapulimorpha</taxon>
        <taxon>Priapulimorphida</taxon>
        <taxon>Priapulidae</taxon>
        <taxon>Priapulus</taxon>
    </lineage>
</organism>
<keyword evidence="2" id="KW-1185">Reference proteome</keyword>
<reference evidence="3" key="1">
    <citation type="submission" date="2025-08" db="UniProtKB">
        <authorList>
            <consortium name="RefSeq"/>
        </authorList>
    </citation>
    <scope>IDENTIFICATION</scope>
</reference>
<name>A0ABM1F567_PRICU</name>